<organism evidence="1 2">
    <name type="scientific">Xylanibacter ruminicola</name>
    <name type="common">Prevotella ruminicola</name>
    <dbReference type="NCBI Taxonomy" id="839"/>
    <lineage>
        <taxon>Bacteria</taxon>
        <taxon>Pseudomonadati</taxon>
        <taxon>Bacteroidota</taxon>
        <taxon>Bacteroidia</taxon>
        <taxon>Bacteroidales</taxon>
        <taxon>Prevotellaceae</taxon>
        <taxon>Xylanibacter</taxon>
    </lineage>
</organism>
<dbReference type="GO" id="GO:0004519">
    <property type="term" value="F:endonuclease activity"/>
    <property type="evidence" value="ECO:0007669"/>
    <property type="project" value="UniProtKB-KW"/>
</dbReference>
<sequence length="734" mass="86221">MRILVEEYQYEATLVRDVLHGIDALQNVEGLVSLSYVGYFYNTKLKDCVFILPKVLMDENGLVFSKYSPAEIIHMDKSRLTEEERKFLYEFAVWIYRAVDVFQRSHKDSDIVYHRHISQVGRGMRKRTNTLLDILLSLIQWNKDNRSFITFVLKNIHSGYNKINWTQTINHSPAIIQNGEAIYVKVVNKKRKVNFDEELLIIYYSILAYISETYGFHVDIQVGFPLIKGAKFESYLSGRGVIRLRQIKYKYFSDKALELWNLCYAFFAHRTEITTSAELKEYLLVKNFYVVFEAIIDELIGDSKDDLPADFKEQKDGKLVDHLYTYPGLIEADDEQRTYYIGDSKYYKLGAPLGDTSIYKQYTYARNIVQYNIDLWLDDTKPNPDIRLRDDVTEGYNIIPNFFISAAMKPGDYSYNHREIELTKTGKKNPEIKYQFKDRLFDRDTMLLSRYNVNFLFVISLYARNRQSEKAAWKEEVRFQFREQIRKVLEHDYSFYPMRSKGVLLDEYMTKHFRQLNGKVFTPFQDKSILTLALYTPCGRYLLNTEQAELLNMLKADFDIDDNYTLGTEPKLPPATDIQFNVDDYVLVGYYKDEEHLKWIIDNQIYNVRAGKDRGTVDLTPSVCAARYMLLYGKKGMFKFSMKPNHVRVWSKTEIEKSGYVNPRHDFYLVFFIEKQLVDGDFAKTEFDKDKLKILLNKYGKENAGHDKGAVAIRFSDLLSCKASFQIQDLFGSY</sequence>
<name>A0A928GH79_XYLRU</name>
<evidence type="ECO:0000313" key="1">
    <source>
        <dbReference type="EMBL" id="MBE6265851.1"/>
    </source>
</evidence>
<gene>
    <name evidence="1" type="ORF">E7102_05170</name>
</gene>
<accession>A0A928GH79</accession>
<reference evidence="1" key="1">
    <citation type="submission" date="2019-04" db="EMBL/GenBank/DDBJ databases">
        <title>Evolution of Biomass-Degrading Anaerobic Consortia Revealed by Metagenomics.</title>
        <authorList>
            <person name="Peng X."/>
        </authorList>
    </citation>
    <scope>NUCLEOTIDE SEQUENCE</scope>
    <source>
        <strain evidence="1">SIG141</strain>
    </source>
</reference>
<keyword evidence="1" id="KW-0255">Endonuclease</keyword>
<dbReference type="Proteomes" id="UP000763088">
    <property type="component" value="Unassembled WGS sequence"/>
</dbReference>
<comment type="caution">
    <text evidence="1">The sequence shown here is derived from an EMBL/GenBank/DDBJ whole genome shotgun (WGS) entry which is preliminary data.</text>
</comment>
<dbReference type="EMBL" id="SUYD01000005">
    <property type="protein sequence ID" value="MBE6265851.1"/>
    <property type="molecule type" value="Genomic_DNA"/>
</dbReference>
<evidence type="ECO:0000313" key="2">
    <source>
        <dbReference type="Proteomes" id="UP000763088"/>
    </source>
</evidence>
<protein>
    <submittedName>
        <fullName evidence="1">LlaJI family restriction endonuclease</fullName>
    </submittedName>
</protein>
<keyword evidence="1" id="KW-0378">Hydrolase</keyword>
<proteinExistence type="predicted"/>
<keyword evidence="1" id="KW-0540">Nuclease</keyword>
<dbReference type="AlphaFoldDB" id="A0A928GH79"/>